<dbReference type="SUPFAM" id="SSF111331">
    <property type="entry name" value="NAD kinase/diacylglycerol kinase-like"/>
    <property type="match status" value="1"/>
</dbReference>
<dbReference type="AlphaFoldDB" id="A0A2J0QA67"/>
<comment type="caution">
    <text evidence="7">The sequence shown here is derived from an EMBL/GenBank/DDBJ whole genome shotgun (WGS) entry which is preliminary data.</text>
</comment>
<dbReference type="Proteomes" id="UP000228496">
    <property type="component" value="Unassembled WGS sequence"/>
</dbReference>
<comment type="catalytic activity">
    <reaction evidence="5 6">
        <text>NAD(+) + ATP = ADP + NADP(+) + H(+)</text>
        <dbReference type="Rhea" id="RHEA:18629"/>
        <dbReference type="ChEBI" id="CHEBI:15378"/>
        <dbReference type="ChEBI" id="CHEBI:30616"/>
        <dbReference type="ChEBI" id="CHEBI:57540"/>
        <dbReference type="ChEBI" id="CHEBI:58349"/>
        <dbReference type="ChEBI" id="CHEBI:456216"/>
        <dbReference type="EC" id="2.7.1.23"/>
    </reaction>
</comment>
<keyword evidence="6" id="KW-0963">Cytoplasm</keyword>
<comment type="similarity">
    <text evidence="6">Belongs to the NAD kinase family.</text>
</comment>
<keyword evidence="1 6" id="KW-0808">Transferase</keyword>
<keyword evidence="3 6" id="KW-0521">NADP</keyword>
<dbReference type="Pfam" id="PF20143">
    <property type="entry name" value="NAD_kinase_C"/>
    <property type="match status" value="1"/>
</dbReference>
<evidence type="ECO:0000256" key="5">
    <source>
        <dbReference type="ARBA" id="ARBA00047925"/>
    </source>
</evidence>
<dbReference type="GO" id="GO:0019674">
    <property type="term" value="P:NAD+ metabolic process"/>
    <property type="evidence" value="ECO:0007669"/>
    <property type="project" value="InterPro"/>
</dbReference>
<comment type="caution">
    <text evidence="6">Lacks conserved residue(s) required for the propagation of feature annotation.</text>
</comment>
<dbReference type="InterPro" id="IPR017438">
    <property type="entry name" value="ATP-NAD_kinase_N"/>
</dbReference>
<evidence type="ECO:0000256" key="3">
    <source>
        <dbReference type="ARBA" id="ARBA00022857"/>
    </source>
</evidence>
<proteinExistence type="inferred from homology"/>
<dbReference type="GO" id="GO:0046872">
    <property type="term" value="F:metal ion binding"/>
    <property type="evidence" value="ECO:0007669"/>
    <property type="project" value="UniProtKB-UniRule"/>
</dbReference>
<feature type="binding site" evidence="6">
    <location>
        <position position="154"/>
    </location>
    <ligand>
        <name>NAD(+)</name>
        <dbReference type="ChEBI" id="CHEBI:57540"/>
    </ligand>
</feature>
<reference evidence="7 8" key="1">
    <citation type="submission" date="2017-09" db="EMBL/GenBank/DDBJ databases">
        <title>Depth-based differentiation of microbial function through sediment-hosted aquifers and enrichment of novel symbionts in the deep terrestrial subsurface.</title>
        <authorList>
            <person name="Probst A.J."/>
            <person name="Ladd B."/>
            <person name="Jarett J.K."/>
            <person name="Geller-Mcgrath D.E."/>
            <person name="Sieber C.M."/>
            <person name="Emerson J.B."/>
            <person name="Anantharaman K."/>
            <person name="Thomas B.C."/>
            <person name="Malmstrom R."/>
            <person name="Stieglmeier M."/>
            <person name="Klingl A."/>
            <person name="Woyke T."/>
            <person name="Ryan C.M."/>
            <person name="Banfield J.F."/>
        </authorList>
    </citation>
    <scope>NUCLEOTIDE SEQUENCE [LARGE SCALE GENOMIC DNA]</scope>
    <source>
        <strain evidence="7">CG10_big_fil_rev_8_21_14_0_10_36_16</strain>
    </source>
</reference>
<dbReference type="Gene3D" id="3.40.50.10330">
    <property type="entry name" value="Probable inorganic polyphosphate/atp-NAD kinase, domain 1"/>
    <property type="match status" value="1"/>
</dbReference>
<protein>
    <recommendedName>
        <fullName evidence="6">NAD kinase</fullName>
        <ecNumber evidence="6">2.7.1.23</ecNumber>
    </recommendedName>
    <alternativeName>
        <fullName evidence="6">ATP-dependent NAD kinase</fullName>
    </alternativeName>
</protein>
<feature type="binding site" evidence="6">
    <location>
        <begin position="53"/>
        <end position="54"/>
    </location>
    <ligand>
        <name>NAD(+)</name>
        <dbReference type="ChEBI" id="CHEBI:57540"/>
    </ligand>
</feature>
<dbReference type="GO" id="GO:0003951">
    <property type="term" value="F:NAD+ kinase activity"/>
    <property type="evidence" value="ECO:0007669"/>
    <property type="project" value="UniProtKB-UniRule"/>
</dbReference>
<keyword evidence="6" id="KW-0067">ATP-binding</keyword>
<comment type="cofactor">
    <cofactor evidence="6">
        <name>a divalent metal cation</name>
        <dbReference type="ChEBI" id="CHEBI:60240"/>
    </cofactor>
</comment>
<keyword evidence="4 6" id="KW-0520">NAD</keyword>
<dbReference type="InterPro" id="IPR002504">
    <property type="entry name" value="NADK"/>
</dbReference>
<gene>
    <name evidence="6" type="primary">nadK</name>
    <name evidence="7" type="ORF">COV29_01825</name>
</gene>
<evidence type="ECO:0000313" key="7">
    <source>
        <dbReference type="EMBL" id="PJE50998.1"/>
    </source>
</evidence>
<dbReference type="EMBL" id="PCXQ01000004">
    <property type="protein sequence ID" value="PJE50998.1"/>
    <property type="molecule type" value="Genomic_DNA"/>
</dbReference>
<dbReference type="InterPro" id="IPR016064">
    <property type="entry name" value="NAD/diacylglycerol_kinase_sf"/>
</dbReference>
<comment type="subcellular location">
    <subcellularLocation>
        <location evidence="6">Cytoplasm</location>
    </subcellularLocation>
</comment>
<dbReference type="Gene3D" id="2.60.200.30">
    <property type="entry name" value="Probable inorganic polyphosphate/atp-NAD kinase, domain 2"/>
    <property type="match status" value="1"/>
</dbReference>
<dbReference type="PANTHER" id="PTHR20275:SF0">
    <property type="entry name" value="NAD KINASE"/>
    <property type="match status" value="1"/>
</dbReference>
<sequence>MKKKIKTVHLFYYTENKRAVLWKNKIQKWLNKNHAGIELVEDDADVVMVLGGDGTILEAANKFGATGSLIIGLNLGNVGFLASVRKPANFMKNIKRLFSGQYKVAERMMANAEIIRKGKKIFSLNAFNDIAVQSPLGMVELEVKIEDHPLQFIRGTGVLVSTSTGSTAMNLSYHGPIVTPDIKSFIITELADHNTPTPSIVIEKNRMITINVLDFREMGLLMLSKNSQKIDTVLTVDGSVIQPLKKKDKVIIQHSPQLIKFVEFEDHYFFKSLQEKFAFK</sequence>
<dbReference type="GO" id="GO:0005737">
    <property type="term" value="C:cytoplasm"/>
    <property type="evidence" value="ECO:0007669"/>
    <property type="project" value="UniProtKB-SubCell"/>
</dbReference>
<evidence type="ECO:0000256" key="2">
    <source>
        <dbReference type="ARBA" id="ARBA00022777"/>
    </source>
</evidence>
<accession>A0A2J0QA67</accession>
<feature type="binding site" evidence="6">
    <location>
        <begin position="128"/>
        <end position="129"/>
    </location>
    <ligand>
        <name>NAD(+)</name>
        <dbReference type="ChEBI" id="CHEBI:57540"/>
    </ligand>
</feature>
<keyword evidence="6" id="KW-0547">Nucleotide-binding</keyword>
<dbReference type="Pfam" id="PF01513">
    <property type="entry name" value="NAD_kinase"/>
    <property type="match status" value="1"/>
</dbReference>
<dbReference type="HAMAP" id="MF_00361">
    <property type="entry name" value="NAD_kinase"/>
    <property type="match status" value="1"/>
</dbReference>
<evidence type="ECO:0000313" key="8">
    <source>
        <dbReference type="Proteomes" id="UP000228496"/>
    </source>
</evidence>
<evidence type="ECO:0000256" key="6">
    <source>
        <dbReference type="HAMAP-Rule" id="MF_00361"/>
    </source>
</evidence>
<dbReference type="EC" id="2.7.1.23" evidence="6"/>
<name>A0A2J0QA67_9BACT</name>
<comment type="function">
    <text evidence="6">Involved in the regulation of the intracellular balance of NAD and NADP, and is a key enzyme in the biosynthesis of NADP. Catalyzes specifically the phosphorylation on 2'-hydroxyl of the adenosine moiety of NAD to yield NADP.</text>
</comment>
<dbReference type="PANTHER" id="PTHR20275">
    <property type="entry name" value="NAD KINASE"/>
    <property type="match status" value="1"/>
</dbReference>
<dbReference type="GO" id="GO:0005524">
    <property type="term" value="F:ATP binding"/>
    <property type="evidence" value="ECO:0007669"/>
    <property type="project" value="UniProtKB-KW"/>
</dbReference>
<evidence type="ECO:0000256" key="1">
    <source>
        <dbReference type="ARBA" id="ARBA00022679"/>
    </source>
</evidence>
<keyword evidence="2 6" id="KW-0418">Kinase</keyword>
<dbReference type="GO" id="GO:0051287">
    <property type="term" value="F:NAD binding"/>
    <property type="evidence" value="ECO:0007669"/>
    <property type="project" value="UniProtKB-ARBA"/>
</dbReference>
<dbReference type="GO" id="GO:0006741">
    <property type="term" value="P:NADP+ biosynthetic process"/>
    <property type="evidence" value="ECO:0007669"/>
    <property type="project" value="UniProtKB-UniRule"/>
</dbReference>
<evidence type="ECO:0000256" key="4">
    <source>
        <dbReference type="ARBA" id="ARBA00023027"/>
    </source>
</evidence>
<organism evidence="7 8">
    <name type="scientific">Candidatus Yanofskybacteria bacterium CG10_big_fil_rev_8_21_14_0_10_36_16</name>
    <dbReference type="NCBI Taxonomy" id="1975096"/>
    <lineage>
        <taxon>Bacteria</taxon>
        <taxon>Candidatus Yanofskyibacteriota</taxon>
    </lineage>
</organism>
<feature type="active site" description="Proton acceptor" evidence="6">
    <location>
        <position position="53"/>
    </location>
</feature>
<dbReference type="InterPro" id="IPR017437">
    <property type="entry name" value="ATP-NAD_kinase_PpnK-typ_C"/>
</dbReference>
<feature type="binding site" evidence="6">
    <location>
        <position position="191"/>
    </location>
    <ligand>
        <name>NAD(+)</name>
        <dbReference type="ChEBI" id="CHEBI:57540"/>
    </ligand>
</feature>